<keyword evidence="4" id="KW-1185">Reference proteome</keyword>
<dbReference type="CDD" id="cd00037">
    <property type="entry name" value="CLECT"/>
    <property type="match status" value="1"/>
</dbReference>
<dbReference type="InterPro" id="IPR016186">
    <property type="entry name" value="C-type_lectin-like/link_sf"/>
</dbReference>
<dbReference type="Gene3D" id="3.10.100.10">
    <property type="entry name" value="Mannose-Binding Protein A, subunit A"/>
    <property type="match status" value="1"/>
</dbReference>
<dbReference type="PANTHER" id="PTHR22803">
    <property type="entry name" value="MANNOSE, PHOSPHOLIPASE, LECTIN RECEPTOR RELATED"/>
    <property type="match status" value="1"/>
</dbReference>
<dbReference type="PROSITE" id="PS50041">
    <property type="entry name" value="C_TYPE_LECTIN_2"/>
    <property type="match status" value="1"/>
</dbReference>
<dbReference type="Pfam" id="PF00024">
    <property type="entry name" value="PAN_1"/>
    <property type="match status" value="1"/>
</dbReference>
<dbReference type="SUPFAM" id="SSF56436">
    <property type="entry name" value="C-type lectin-like"/>
    <property type="match status" value="1"/>
</dbReference>
<protein>
    <submittedName>
        <fullName evidence="3">PGCB-like protein</fullName>
    </submittedName>
</protein>
<evidence type="ECO:0000256" key="1">
    <source>
        <dbReference type="SAM" id="SignalP"/>
    </source>
</evidence>
<feature type="chain" id="PRO_5047391107" evidence="1">
    <location>
        <begin position="20"/>
        <end position="225"/>
    </location>
</feature>
<feature type="domain" description="C-type lectin" evidence="2">
    <location>
        <begin position="111"/>
        <end position="211"/>
    </location>
</feature>
<keyword evidence="1" id="KW-0732">Signal</keyword>
<dbReference type="InterPro" id="IPR016187">
    <property type="entry name" value="CTDL_fold"/>
</dbReference>
<dbReference type="SMART" id="SM00034">
    <property type="entry name" value="CLECT"/>
    <property type="match status" value="1"/>
</dbReference>
<dbReference type="InterPro" id="IPR003609">
    <property type="entry name" value="Pan_app"/>
</dbReference>
<sequence>MNLTIICLSLLPLIAYAMGTISTNGYKSYKGSSATAGNSLKLTTVSSVIGCLTLCAGYQHTSSTVCYAARYNGATGDCEMMSRNSTGAVQWLADNQWKVFVRKCEAGWTMFEVSCYQLLNIKKNWNDAKSTCEQFNASLASITSKEEDDFINAYTNGTSGIIWIGGNDRTVEGLWEWDSGEEWIYENFGVNQPVGGPFNCLGMSYNQGWSDHNGSGELHFYLCEK</sequence>
<reference evidence="3" key="1">
    <citation type="submission" date="2022-11" db="EMBL/GenBank/DDBJ databases">
        <title>Centuries of genome instability and evolution in soft-shell clam transmissible cancer (bioRxiv).</title>
        <authorList>
            <person name="Hart S.F.M."/>
            <person name="Yonemitsu M.A."/>
            <person name="Giersch R.M."/>
            <person name="Beal B.F."/>
            <person name="Arriagada G."/>
            <person name="Davis B.W."/>
            <person name="Ostrander E.A."/>
            <person name="Goff S.P."/>
            <person name="Metzger M.J."/>
        </authorList>
    </citation>
    <scope>NUCLEOTIDE SEQUENCE</scope>
    <source>
        <strain evidence="3">MELC-2E11</strain>
        <tissue evidence="3">Siphon/mantle</tissue>
    </source>
</reference>
<evidence type="ECO:0000313" key="4">
    <source>
        <dbReference type="Proteomes" id="UP001164746"/>
    </source>
</evidence>
<feature type="signal peptide" evidence="1">
    <location>
        <begin position="1"/>
        <end position="19"/>
    </location>
</feature>
<dbReference type="InterPro" id="IPR001304">
    <property type="entry name" value="C-type_lectin-like"/>
</dbReference>
<evidence type="ECO:0000313" key="3">
    <source>
        <dbReference type="EMBL" id="WAR15838.1"/>
    </source>
</evidence>
<gene>
    <name evidence="3" type="ORF">MAR_030432</name>
</gene>
<organism evidence="3 4">
    <name type="scientific">Mya arenaria</name>
    <name type="common">Soft-shell clam</name>
    <dbReference type="NCBI Taxonomy" id="6604"/>
    <lineage>
        <taxon>Eukaryota</taxon>
        <taxon>Metazoa</taxon>
        <taxon>Spiralia</taxon>
        <taxon>Lophotrochozoa</taxon>
        <taxon>Mollusca</taxon>
        <taxon>Bivalvia</taxon>
        <taxon>Autobranchia</taxon>
        <taxon>Heteroconchia</taxon>
        <taxon>Euheterodonta</taxon>
        <taxon>Imparidentia</taxon>
        <taxon>Neoheterodontei</taxon>
        <taxon>Myida</taxon>
        <taxon>Myoidea</taxon>
        <taxon>Myidae</taxon>
        <taxon>Mya</taxon>
    </lineage>
</organism>
<dbReference type="InterPro" id="IPR050111">
    <property type="entry name" value="C-type_lectin/snaclec_domain"/>
</dbReference>
<proteinExistence type="predicted"/>
<dbReference type="EMBL" id="CP111021">
    <property type="protein sequence ID" value="WAR15838.1"/>
    <property type="molecule type" value="Genomic_DNA"/>
</dbReference>
<dbReference type="Proteomes" id="UP001164746">
    <property type="component" value="Chromosome 10"/>
</dbReference>
<accession>A0ABY7F0Y6</accession>
<name>A0ABY7F0Y6_MYAAR</name>
<dbReference type="Pfam" id="PF00059">
    <property type="entry name" value="Lectin_C"/>
    <property type="match status" value="1"/>
</dbReference>
<evidence type="ECO:0000259" key="2">
    <source>
        <dbReference type="PROSITE" id="PS50041"/>
    </source>
</evidence>